<protein>
    <submittedName>
        <fullName evidence="3">Chorismate mutase</fullName>
    </submittedName>
</protein>
<dbReference type="InterPro" id="IPR036263">
    <property type="entry name" value="Chorismate_II_sf"/>
</dbReference>
<evidence type="ECO:0000313" key="4">
    <source>
        <dbReference type="Proteomes" id="UP000199137"/>
    </source>
</evidence>
<name>A0A1I5Y605_9PSEU</name>
<accession>A0A1I5Y605</accession>
<dbReference type="NCBIfam" id="TIGR01808">
    <property type="entry name" value="CM_M_hiGC-arch"/>
    <property type="match status" value="1"/>
</dbReference>
<dbReference type="PROSITE" id="PS51168">
    <property type="entry name" value="CHORISMATE_MUT_2"/>
    <property type="match status" value="1"/>
</dbReference>
<dbReference type="SMART" id="SM00830">
    <property type="entry name" value="CM_2"/>
    <property type="match status" value="1"/>
</dbReference>
<evidence type="ECO:0000256" key="1">
    <source>
        <dbReference type="SAM" id="MobiDB-lite"/>
    </source>
</evidence>
<dbReference type="InterPro" id="IPR010958">
    <property type="entry name" value="Chorismate_mutase_highGC-bac"/>
</dbReference>
<gene>
    <name evidence="3" type="ORF">SAMN05421854_111237</name>
</gene>
<dbReference type="RefSeq" id="WP_093575926.1">
    <property type="nucleotide sequence ID" value="NZ_FOWC01000011.1"/>
</dbReference>
<dbReference type="GO" id="GO:0046417">
    <property type="term" value="P:chorismate metabolic process"/>
    <property type="evidence" value="ECO:0007669"/>
    <property type="project" value="InterPro"/>
</dbReference>
<organism evidence="3 4">
    <name type="scientific">Amycolatopsis rubida</name>
    <dbReference type="NCBI Taxonomy" id="112413"/>
    <lineage>
        <taxon>Bacteria</taxon>
        <taxon>Bacillati</taxon>
        <taxon>Actinomycetota</taxon>
        <taxon>Actinomycetes</taxon>
        <taxon>Pseudonocardiales</taxon>
        <taxon>Pseudonocardiaceae</taxon>
        <taxon>Amycolatopsis</taxon>
    </lineage>
</organism>
<dbReference type="NCBIfam" id="NF005894">
    <property type="entry name" value="PRK07857.1"/>
    <property type="match status" value="1"/>
</dbReference>
<dbReference type="Pfam" id="PF01817">
    <property type="entry name" value="CM_2"/>
    <property type="match status" value="1"/>
</dbReference>
<feature type="region of interest" description="Disordered" evidence="1">
    <location>
        <begin position="1"/>
        <end position="22"/>
    </location>
</feature>
<dbReference type="SUPFAM" id="SSF48600">
    <property type="entry name" value="Chorismate mutase II"/>
    <property type="match status" value="1"/>
</dbReference>
<sequence length="98" mass="10902">MNAQTQNADGQPAKHTPAGEDISSLREEIDWLDSEILRLVKRRVEVSKTIGAARMAAGGTKIVYNREMDVLARYRELGPEGRQLAMLLLNLGRGRLGR</sequence>
<evidence type="ECO:0000313" key="3">
    <source>
        <dbReference type="EMBL" id="SFQ39584.1"/>
    </source>
</evidence>
<proteinExistence type="predicted"/>
<dbReference type="GO" id="GO:0004106">
    <property type="term" value="F:chorismate mutase activity"/>
    <property type="evidence" value="ECO:0007669"/>
    <property type="project" value="InterPro"/>
</dbReference>
<evidence type="ECO:0000259" key="2">
    <source>
        <dbReference type="PROSITE" id="PS51168"/>
    </source>
</evidence>
<dbReference type="Gene3D" id="1.20.59.10">
    <property type="entry name" value="Chorismate mutase"/>
    <property type="match status" value="1"/>
</dbReference>
<dbReference type="InterPro" id="IPR036979">
    <property type="entry name" value="CM_dom_sf"/>
</dbReference>
<dbReference type="Proteomes" id="UP000199137">
    <property type="component" value="Unassembled WGS sequence"/>
</dbReference>
<dbReference type="InterPro" id="IPR002701">
    <property type="entry name" value="CM_II_prokaryot"/>
</dbReference>
<reference evidence="3 4" key="1">
    <citation type="submission" date="2016-10" db="EMBL/GenBank/DDBJ databases">
        <authorList>
            <person name="de Groot N.N."/>
        </authorList>
    </citation>
    <scope>NUCLEOTIDE SEQUENCE [LARGE SCALE GENOMIC DNA]</scope>
    <source>
        <strain evidence="3 4">DSM 44637</strain>
    </source>
</reference>
<dbReference type="EMBL" id="FOWC01000011">
    <property type="protein sequence ID" value="SFQ39584.1"/>
    <property type="molecule type" value="Genomic_DNA"/>
</dbReference>
<feature type="domain" description="Chorismate mutase" evidence="2">
    <location>
        <begin position="16"/>
        <end position="98"/>
    </location>
</feature>
<dbReference type="STRING" id="112413.SAMN05421854_111237"/>
<dbReference type="OrthoDB" id="4424544at2"/>
<dbReference type="AlphaFoldDB" id="A0A1I5Y605"/>